<proteinExistence type="predicted"/>
<feature type="compositionally biased region" description="Low complexity" evidence="1">
    <location>
        <begin position="269"/>
        <end position="286"/>
    </location>
</feature>
<keyword evidence="3" id="KW-1185">Reference proteome</keyword>
<feature type="compositionally biased region" description="Pro residues" evidence="1">
    <location>
        <begin position="227"/>
        <end position="238"/>
    </location>
</feature>
<feature type="compositionally biased region" description="Basic and acidic residues" evidence="1">
    <location>
        <begin position="46"/>
        <end position="55"/>
    </location>
</feature>
<feature type="region of interest" description="Disordered" evidence="1">
    <location>
        <begin position="73"/>
        <end position="132"/>
    </location>
</feature>
<dbReference type="EMBL" id="WWBZ02000073">
    <property type="protein sequence ID" value="KAF4302507.1"/>
    <property type="molecule type" value="Genomic_DNA"/>
</dbReference>
<protein>
    <submittedName>
        <fullName evidence="2">Uncharacterized protein</fullName>
    </submittedName>
</protein>
<feature type="compositionally biased region" description="Low complexity" evidence="1">
    <location>
        <begin position="96"/>
        <end position="110"/>
    </location>
</feature>
<feature type="region of interest" description="Disordered" evidence="1">
    <location>
        <begin position="1"/>
        <end position="57"/>
    </location>
</feature>
<evidence type="ECO:0000313" key="3">
    <source>
        <dbReference type="Proteomes" id="UP000572817"/>
    </source>
</evidence>
<sequence>MSANNTPSRGGKRIPKDVPQMTEEQKKALCKVRGKLTSTLTARSSPDSRDQHADLDLYNDPRSLVQIWRDAGVPYHDDEMPPPSGPRSNHRRTLTGGSVASASSGRSNNSQALVATGSPAQRNRVHDGGYSNNPNGYTSGYPNGYANGYANGASPFTSPVQQHVNPTSRMGHPATAFFIPDDQDTLFNATKAANADAYNTNGAIGVDMDWTGNMNYGMGLDGHFSPPAPGNRGMPPPGVLGNRLENIFRNNGEDHNRSGHKRNNSRFGSNSSWASNGSNNNNNNRP</sequence>
<dbReference type="AlphaFoldDB" id="A0A8H4IJU6"/>
<evidence type="ECO:0000313" key="2">
    <source>
        <dbReference type="EMBL" id="KAF4302507.1"/>
    </source>
</evidence>
<accession>A0A8H4IJU6</accession>
<dbReference type="Proteomes" id="UP000572817">
    <property type="component" value="Unassembled WGS sequence"/>
</dbReference>
<feature type="compositionally biased region" description="Polar residues" evidence="1">
    <location>
        <begin position="36"/>
        <end position="45"/>
    </location>
</feature>
<feature type="region of interest" description="Disordered" evidence="1">
    <location>
        <begin position="227"/>
        <end position="286"/>
    </location>
</feature>
<gene>
    <name evidence="2" type="ORF">GTA08_BOTSDO09934</name>
</gene>
<reference evidence="2" key="1">
    <citation type="submission" date="2020-04" db="EMBL/GenBank/DDBJ databases">
        <title>Genome Assembly and Annotation of Botryosphaeria dothidea sdau 11-99, a Latent Pathogen of Apple Fruit Ring Rot in China.</title>
        <authorList>
            <person name="Yu C."/>
            <person name="Diao Y."/>
            <person name="Lu Q."/>
            <person name="Zhao J."/>
            <person name="Cui S."/>
            <person name="Peng C."/>
            <person name="He B."/>
            <person name="Liu H."/>
        </authorList>
    </citation>
    <scope>NUCLEOTIDE SEQUENCE [LARGE SCALE GENOMIC DNA]</scope>
    <source>
        <strain evidence="2">Sdau11-99</strain>
    </source>
</reference>
<comment type="caution">
    <text evidence="2">The sequence shown here is derived from an EMBL/GenBank/DDBJ whole genome shotgun (WGS) entry which is preliminary data.</text>
</comment>
<dbReference type="OrthoDB" id="3944325at2759"/>
<organism evidence="2 3">
    <name type="scientific">Botryosphaeria dothidea</name>
    <dbReference type="NCBI Taxonomy" id="55169"/>
    <lineage>
        <taxon>Eukaryota</taxon>
        <taxon>Fungi</taxon>
        <taxon>Dikarya</taxon>
        <taxon>Ascomycota</taxon>
        <taxon>Pezizomycotina</taxon>
        <taxon>Dothideomycetes</taxon>
        <taxon>Dothideomycetes incertae sedis</taxon>
        <taxon>Botryosphaeriales</taxon>
        <taxon>Botryosphaeriaceae</taxon>
        <taxon>Botryosphaeria</taxon>
    </lineage>
</organism>
<evidence type="ECO:0000256" key="1">
    <source>
        <dbReference type="SAM" id="MobiDB-lite"/>
    </source>
</evidence>
<name>A0A8H4IJU6_9PEZI</name>